<dbReference type="SUPFAM" id="SSF48452">
    <property type="entry name" value="TPR-like"/>
    <property type="match status" value="1"/>
</dbReference>
<dbReference type="STRING" id="262209.AWH69_01225"/>
<gene>
    <name evidence="1" type="ORF">AWH69_01225</name>
</gene>
<protein>
    <submittedName>
        <fullName evidence="1">Uncharacterized protein</fullName>
    </submittedName>
</protein>
<accession>A0A176QFH3</accession>
<sequence>MVTYGYEHYDRARHYFEDGQYLDAARELEELFTDVAAARAETPETGDGRDPVGHGLSEPRLLLARSYYHSAQLRRAEEAARQVLDEDPQDAYAHLLLGRTLVRAGRSDEAKGPLRMAELLGGYETSQAPGAEVSDEGI</sequence>
<keyword evidence="2" id="KW-1185">Reference proteome</keyword>
<dbReference type="Gene3D" id="1.25.40.10">
    <property type="entry name" value="Tetratricopeptide repeat domain"/>
    <property type="match status" value="1"/>
</dbReference>
<dbReference type="InterPro" id="IPR011990">
    <property type="entry name" value="TPR-like_helical_dom_sf"/>
</dbReference>
<dbReference type="AlphaFoldDB" id="A0A176QFH3"/>
<organism evidence="1 2">
    <name type="scientific">Janibacter melonis</name>
    <dbReference type="NCBI Taxonomy" id="262209"/>
    <lineage>
        <taxon>Bacteria</taxon>
        <taxon>Bacillati</taxon>
        <taxon>Actinomycetota</taxon>
        <taxon>Actinomycetes</taxon>
        <taxon>Micrococcales</taxon>
        <taxon>Intrasporangiaceae</taxon>
        <taxon>Janibacter</taxon>
    </lineage>
</organism>
<dbReference type="RefSeq" id="WP_083968217.1">
    <property type="nucleotide sequence ID" value="NZ_LQZG01000001.1"/>
</dbReference>
<proteinExistence type="predicted"/>
<evidence type="ECO:0000313" key="2">
    <source>
        <dbReference type="Proteomes" id="UP000076976"/>
    </source>
</evidence>
<dbReference type="EMBL" id="LQZG01000001">
    <property type="protein sequence ID" value="OAB88463.1"/>
    <property type="molecule type" value="Genomic_DNA"/>
</dbReference>
<comment type="caution">
    <text evidence="1">The sequence shown here is derived from an EMBL/GenBank/DDBJ whole genome shotgun (WGS) entry which is preliminary data.</text>
</comment>
<name>A0A176QFH3_9MICO</name>
<dbReference type="Proteomes" id="UP000076976">
    <property type="component" value="Unassembled WGS sequence"/>
</dbReference>
<evidence type="ECO:0000313" key="1">
    <source>
        <dbReference type="EMBL" id="OAB88463.1"/>
    </source>
</evidence>
<dbReference type="Pfam" id="PF13432">
    <property type="entry name" value="TPR_16"/>
    <property type="match status" value="1"/>
</dbReference>
<reference evidence="1 2" key="1">
    <citation type="submission" date="2016-01" db="EMBL/GenBank/DDBJ databases">
        <title>Janibacter melonis strain CD11_4 genome sequencing and assembly.</title>
        <authorList>
            <person name="Nair G.R."/>
            <person name="Kaur G."/>
            <person name="Chander A.M."/>
            <person name="Mayilraj S."/>
        </authorList>
    </citation>
    <scope>NUCLEOTIDE SEQUENCE [LARGE SCALE GENOMIC DNA]</scope>
    <source>
        <strain evidence="1 2">CD11-4</strain>
    </source>
</reference>